<gene>
    <name evidence="17" type="primary">ABSGL_05255.1 scaffold 6884</name>
</gene>
<feature type="region of interest" description="Disordered" evidence="13">
    <location>
        <begin position="1024"/>
        <end position="1058"/>
    </location>
</feature>
<keyword evidence="7" id="KW-0677">Repeat</keyword>
<dbReference type="GO" id="GO:0005737">
    <property type="term" value="C:cytoplasm"/>
    <property type="evidence" value="ECO:0007669"/>
    <property type="project" value="TreeGrafter"/>
</dbReference>
<dbReference type="Pfam" id="PF00211">
    <property type="entry name" value="Guanylate_cyc"/>
    <property type="match status" value="1"/>
</dbReference>
<dbReference type="InterPro" id="IPR050216">
    <property type="entry name" value="LRR_domain-containing"/>
</dbReference>
<dbReference type="InterPro" id="IPR029787">
    <property type="entry name" value="Nucleotide_cyclase"/>
</dbReference>
<evidence type="ECO:0000256" key="9">
    <source>
        <dbReference type="ARBA" id="ARBA00022998"/>
    </source>
</evidence>
<dbReference type="Pfam" id="PF23010">
    <property type="entry name" value="RA_3"/>
    <property type="match status" value="2"/>
</dbReference>
<dbReference type="PROSITE" id="PS51746">
    <property type="entry name" value="PPM_2"/>
    <property type="match status" value="1"/>
</dbReference>
<feature type="region of interest" description="Disordered" evidence="13">
    <location>
        <begin position="1923"/>
        <end position="1954"/>
    </location>
</feature>
<dbReference type="InterPro" id="IPR055071">
    <property type="entry name" value="RA_PHLPP-like"/>
</dbReference>
<evidence type="ECO:0000256" key="10">
    <source>
        <dbReference type="ARBA" id="ARBA00023239"/>
    </source>
</evidence>
<dbReference type="CDD" id="cd00143">
    <property type="entry name" value="PP2Cc"/>
    <property type="match status" value="1"/>
</dbReference>
<organism evidence="17">
    <name type="scientific">Absidia glauca</name>
    <name type="common">Pin mould</name>
    <dbReference type="NCBI Taxonomy" id="4829"/>
    <lineage>
        <taxon>Eukaryota</taxon>
        <taxon>Fungi</taxon>
        <taxon>Fungi incertae sedis</taxon>
        <taxon>Mucoromycota</taxon>
        <taxon>Mucoromycotina</taxon>
        <taxon>Mucoromycetes</taxon>
        <taxon>Mucorales</taxon>
        <taxon>Cunninghamellaceae</taxon>
        <taxon>Absidia</taxon>
    </lineage>
</organism>
<dbReference type="InterPro" id="IPR001932">
    <property type="entry name" value="PPM-type_phosphatase-like_dom"/>
</dbReference>
<feature type="compositionally biased region" description="Low complexity" evidence="13">
    <location>
        <begin position="44"/>
        <end position="73"/>
    </location>
</feature>
<dbReference type="OMA" id="WETHAIA"/>
<dbReference type="InterPro" id="IPR055414">
    <property type="entry name" value="LRR_R13L4/SHOC2-like"/>
</dbReference>
<dbReference type="EC" id="4.6.1.1" evidence="3"/>
<dbReference type="InterPro" id="IPR001611">
    <property type="entry name" value="Leu-rich_rpt"/>
</dbReference>
<dbReference type="GO" id="GO:0004016">
    <property type="term" value="F:adenylate cyclase activity"/>
    <property type="evidence" value="ECO:0007669"/>
    <property type="project" value="UniProtKB-EC"/>
</dbReference>
<dbReference type="InterPro" id="IPR003591">
    <property type="entry name" value="Leu-rich_rpt_typical-subtyp"/>
</dbReference>
<dbReference type="SUPFAM" id="SSF52058">
    <property type="entry name" value="L domain-like"/>
    <property type="match status" value="2"/>
</dbReference>
<sequence>MEQPYLGSGVPKSPSLPLDATVPGTRQYQNDSFFTRVFGHHSQESSSSSKAEPPLLSSPKPTQTLSSTTGTRTSSRHIRNSSTGTLPSPDSSTSHIVVPTNTINAVQRRRSFDNTTPSMNTINRDPLSVSFKEGNSITTTTAPAATATATTKVNSAKCKQGSNPIPFPRGGRRIGETYIPSQQYTSPQKALSRSNSGEPQKYEQDLPAAPKDKKRHHLFGRFTKKKSRNELNSHNYSASAHSSSISSQSSSTPSNASTVSVNNSLKRLNDSNDLYSHRGHHPLEQIPVEDPLRFMQRGPITNLYSSASSYSSTGERKRSAGPQPSKKQSKEREKSDGSIYYSSDRSRKDNKDIELDQNFTSMDGIVNTEYHQGRPAFMPPSLSDQQNFDMHTNNESWAPPDSWAVQPPEIMTTLDTTADSTIDEEAHDLDEYTMVEQDKYGIKKKNFCIRIFRPDDTFGTLQLPLHTTTAELNQKLAGKFFLPDMTKYNLVLKRHKLGNVAETIKVVGHPSAKLTSNDFSFVSTERVLGPNERPLQIQKMLLEQMGYTDDDKIEDVGREDNSYLLRFTFGPNTSQTVPQEEPEFGAHIDLQARNLPAIPIFYYKHAARIVSLDVSRNLLLELPADFVQMCKGLQQLRLTNNEYTSVPASIRYIRSLKQLNLSGNRLRDLQHARLHEIEGLRALRVYNNRLDSIPPSFASFKHLTTLYISNNSFTSFPSVVCQITSLECLDISFNKINGFPDEMAQLVNLESLHAISNRISGPLPFCFTKLEKLQELDLRQNFITDLDVLCDLPKLELVSVDYNAISIANYDFLHLRRLKMYKNHLTQFSLPRKLDITASINSLMSSRLTELNLSNCKLSSLPDDVFVYTTFIEHLVLDSNTINCMPSSIGSLRKLVRLSVQNNNLDSLPAEIAKLHELKILDAQKNNLKTLPKEIWLCPSLQILNCSSNLLESFPEPYSVPGVALQLPLTPRGEAVVSSVIANDNVLQAQLGTNAGQGIVPVANGDSTFNPPLHHPGSHLATNDNIDDSLGNNIVDGNGDKDNRNRTNRASSISNRNNLRLPPEAMSINIKTNTCLSANGDGSNHLLSPQAPPNFNPPSFFASPRNHPPPLSLSLRQLLLGDNRLTDDDIWSPLSLFLELRILNLSFNDLFEIPPDGLCHQHLYELYLSGNQLTSLPADDIEKLSYLRVLAVNGNKLQTLPAEIGKLRKLLVLDVGNNLLKYNIANWPYDWNWNWNLGLKYLNLSGNKRLEIKKTHPDPANLEKKDLSDFSALTRLRMLGLMDITILDVSTPEEFHNRRVRTSPSEVNSMAYGIADWLGPSDHLATWDLVMPRFRNNDDESVFGLFDGHKNSKSGCKLTKYLNDNLTYHFFNELRKNKGDDTIVCAIRRMFLALQKEMGSAIGDEKDSSASAVMCYIVGTKLYVANVGDALAVISRNNGQAFEITQKHIPLNPSEISRIRSAGGYVSNSGLLNGELNVSRSFGHFHLIPVVNANPYISTIDLTEADEFVIMASRGLWDRMSYQTAVDIARTEKDDLMAAAQKLRDFAITYGADDNIMVMVIGVNDLFNRRDKRFRNLRGGNMGPGRGGIPDIGLSVDDVVGLVVGKNKRRGKEDGPGDSTLARLEREIPPPINQVALVFTDIKSSTQFWETQPENMRSAIKIHDAVMRRTLRSVGGYEVKTEGDAFMVCFQSITAALLWCFTVQLQLLEADWPAGILDTDEGREIEKDDVVIYKGLSVRMGIHWGMPVFERNPITNRMDYFGPVVNKASRICNAADGGQICVSSDVVAALRNFPGVLDANNGIVTFDDTTSTDPTSKSTAAAGGNFSVIRDMQQLKRLGFHVMELGERRLKGLETPEMLSLVYPKQLSARMELNKSEMMAQEAPSVINAHSTGDPTSLATSPRLNPEDVRDLDVSLVSPDASSPCGCDDPSNTYPHHHHHHHYKPKNQHHQHKHTPRTIDPALVSSLSNLAIRLERLTAGNALTSSKAGSSICSKYTSTGHNGNPSQIVSTAPWGLGKLLDRHIMQEASDEELVILMENSVSRVENTASSLYLQKVGRFASVLEQLGDAVELDPMHILRALQMYSEVNGLDNKHPSDPFHF</sequence>
<dbReference type="CDD" id="cd17214">
    <property type="entry name" value="RA_CYR1_like"/>
    <property type="match status" value="1"/>
</dbReference>
<dbReference type="Pfam" id="PF23598">
    <property type="entry name" value="LRR_14"/>
    <property type="match status" value="1"/>
</dbReference>
<keyword evidence="18" id="KW-1185">Reference proteome</keyword>
<dbReference type="PANTHER" id="PTHR48051:SF1">
    <property type="entry name" value="RAS SUPPRESSOR PROTEIN 1"/>
    <property type="match status" value="1"/>
</dbReference>
<dbReference type="STRING" id="4829.A0A163J5N6"/>
<evidence type="ECO:0000256" key="11">
    <source>
        <dbReference type="ARBA" id="ARBA00032597"/>
    </source>
</evidence>
<evidence type="ECO:0000256" key="6">
    <source>
        <dbReference type="ARBA" id="ARBA00022723"/>
    </source>
</evidence>
<feature type="region of interest" description="Disordered" evidence="13">
    <location>
        <begin position="155"/>
        <end position="292"/>
    </location>
</feature>
<feature type="compositionally biased region" description="Polar residues" evidence="13">
    <location>
        <begin position="80"/>
        <end position="105"/>
    </location>
</feature>
<evidence type="ECO:0000256" key="3">
    <source>
        <dbReference type="ARBA" id="ARBA00012201"/>
    </source>
</evidence>
<feature type="compositionally biased region" description="Polar residues" evidence="13">
    <location>
        <begin position="24"/>
        <end position="33"/>
    </location>
</feature>
<dbReference type="GO" id="GO:0046872">
    <property type="term" value="F:metal ion binding"/>
    <property type="evidence" value="ECO:0007669"/>
    <property type="project" value="UniProtKB-KW"/>
</dbReference>
<evidence type="ECO:0000259" key="15">
    <source>
        <dbReference type="PROSITE" id="PS50200"/>
    </source>
</evidence>
<dbReference type="SUPFAM" id="SSF81606">
    <property type="entry name" value="PP2C-like"/>
    <property type="match status" value="1"/>
</dbReference>
<feature type="compositionally biased region" description="Polar residues" evidence="13">
    <location>
        <begin position="179"/>
        <end position="198"/>
    </location>
</feature>
<dbReference type="InterPro" id="IPR032675">
    <property type="entry name" value="LRR_dom_sf"/>
</dbReference>
<comment type="catalytic activity">
    <reaction evidence="1">
        <text>ATP = 3',5'-cyclic AMP + diphosphate</text>
        <dbReference type="Rhea" id="RHEA:15389"/>
        <dbReference type="ChEBI" id="CHEBI:30616"/>
        <dbReference type="ChEBI" id="CHEBI:33019"/>
        <dbReference type="ChEBI" id="CHEBI:58165"/>
        <dbReference type="EC" id="4.6.1.1"/>
    </reaction>
</comment>
<dbReference type="FunCoup" id="A0A163J5N6">
    <property type="interactions" value="147"/>
</dbReference>
<dbReference type="InterPro" id="IPR001054">
    <property type="entry name" value="A/G_cyclase"/>
</dbReference>
<feature type="domain" description="PPM-type phosphatase" evidence="16">
    <location>
        <begin position="1311"/>
        <end position="1563"/>
    </location>
</feature>
<dbReference type="PROSITE" id="PS50125">
    <property type="entry name" value="GUANYLATE_CYCLASE_2"/>
    <property type="match status" value="1"/>
</dbReference>
<evidence type="ECO:0000256" key="2">
    <source>
        <dbReference type="ARBA" id="ARBA00005381"/>
    </source>
</evidence>
<dbReference type="CDD" id="cd07302">
    <property type="entry name" value="CHD"/>
    <property type="match status" value="1"/>
</dbReference>
<dbReference type="OrthoDB" id="2021138at2759"/>
<dbReference type="InterPro" id="IPR036457">
    <property type="entry name" value="PPM-type-like_dom_sf"/>
</dbReference>
<dbReference type="SUPFAM" id="SSF55073">
    <property type="entry name" value="Nucleotide cyclase"/>
    <property type="match status" value="1"/>
</dbReference>
<evidence type="ECO:0000256" key="1">
    <source>
        <dbReference type="ARBA" id="ARBA00001593"/>
    </source>
</evidence>
<evidence type="ECO:0000256" key="8">
    <source>
        <dbReference type="ARBA" id="ARBA00022842"/>
    </source>
</evidence>
<dbReference type="Gene3D" id="3.80.10.10">
    <property type="entry name" value="Ribonuclease Inhibitor"/>
    <property type="match status" value="4"/>
</dbReference>
<keyword evidence="5" id="KW-0433">Leucine-rich repeat</keyword>
<dbReference type="SMART" id="SM00364">
    <property type="entry name" value="LRR_BAC"/>
    <property type="match status" value="11"/>
</dbReference>
<dbReference type="Pfam" id="PF13855">
    <property type="entry name" value="LRR_8"/>
    <property type="match status" value="2"/>
</dbReference>
<evidence type="ECO:0000256" key="12">
    <source>
        <dbReference type="ARBA" id="ARBA00032637"/>
    </source>
</evidence>
<dbReference type="GO" id="GO:0035556">
    <property type="term" value="P:intracellular signal transduction"/>
    <property type="evidence" value="ECO:0007669"/>
    <property type="project" value="InterPro"/>
</dbReference>
<dbReference type="EMBL" id="LT552933">
    <property type="protein sequence ID" value="SAL99610.1"/>
    <property type="molecule type" value="Genomic_DNA"/>
</dbReference>
<name>A0A163J5N6_ABSGL</name>
<accession>A0A163J5N6</accession>
<keyword evidence="6" id="KW-0479">Metal-binding</keyword>
<dbReference type="Gene3D" id="3.30.70.1230">
    <property type="entry name" value="Nucleotide cyclase"/>
    <property type="match status" value="1"/>
</dbReference>
<dbReference type="PROSITE" id="PS50200">
    <property type="entry name" value="RA"/>
    <property type="match status" value="1"/>
</dbReference>
<dbReference type="InterPro" id="IPR000159">
    <property type="entry name" value="RA_dom"/>
</dbReference>
<feature type="compositionally biased region" description="Basic residues" evidence="13">
    <location>
        <begin position="1935"/>
        <end position="1954"/>
    </location>
</feature>
<feature type="compositionally biased region" description="Polar residues" evidence="13">
    <location>
        <begin position="1048"/>
        <end position="1058"/>
    </location>
</feature>
<dbReference type="SUPFAM" id="SSF52075">
    <property type="entry name" value="Outer arm dynein light chain 1"/>
    <property type="match status" value="1"/>
</dbReference>
<evidence type="ECO:0000313" key="18">
    <source>
        <dbReference type="Proteomes" id="UP000078561"/>
    </source>
</evidence>
<feature type="domain" description="Guanylate cyclase" evidence="14">
    <location>
        <begin position="1636"/>
        <end position="1772"/>
    </location>
</feature>
<feature type="compositionally biased region" description="Low complexity" evidence="13">
    <location>
        <begin position="232"/>
        <end position="264"/>
    </location>
</feature>
<dbReference type="SMART" id="SM00314">
    <property type="entry name" value="RA"/>
    <property type="match status" value="1"/>
</dbReference>
<evidence type="ECO:0000256" key="5">
    <source>
        <dbReference type="ARBA" id="ARBA00022614"/>
    </source>
</evidence>
<dbReference type="SMART" id="SM00332">
    <property type="entry name" value="PP2Cc"/>
    <property type="match status" value="1"/>
</dbReference>
<evidence type="ECO:0000313" key="17">
    <source>
        <dbReference type="EMBL" id="SAL99610.1"/>
    </source>
</evidence>
<feature type="compositionally biased region" description="Basic and acidic residues" evidence="13">
    <location>
        <begin position="344"/>
        <end position="354"/>
    </location>
</feature>
<keyword evidence="9" id="KW-0115">cAMP biosynthesis</keyword>
<dbReference type="GO" id="GO:0006171">
    <property type="term" value="P:cAMP biosynthetic process"/>
    <property type="evidence" value="ECO:0007669"/>
    <property type="project" value="UniProtKB-KW"/>
</dbReference>
<dbReference type="Pfam" id="PF00481">
    <property type="entry name" value="PP2C"/>
    <property type="match status" value="1"/>
</dbReference>
<keyword evidence="8" id="KW-0460">Magnesium</keyword>
<feature type="domain" description="Ras-associating" evidence="15">
    <location>
        <begin position="445"/>
        <end position="562"/>
    </location>
</feature>
<dbReference type="Proteomes" id="UP000078561">
    <property type="component" value="Unassembled WGS sequence"/>
</dbReference>
<dbReference type="InParanoid" id="A0A163J5N6"/>
<feature type="compositionally biased region" description="Basic residues" evidence="13">
    <location>
        <begin position="212"/>
        <end position="227"/>
    </location>
</feature>
<evidence type="ECO:0000256" key="4">
    <source>
        <dbReference type="ARBA" id="ARBA00021420"/>
    </source>
</evidence>
<evidence type="ECO:0000259" key="14">
    <source>
        <dbReference type="PROSITE" id="PS50125"/>
    </source>
</evidence>
<dbReference type="PANTHER" id="PTHR48051">
    <property type="match status" value="1"/>
</dbReference>
<proteinExistence type="inferred from homology"/>
<evidence type="ECO:0000259" key="16">
    <source>
        <dbReference type="PROSITE" id="PS51746"/>
    </source>
</evidence>
<evidence type="ECO:0000256" key="7">
    <source>
        <dbReference type="ARBA" id="ARBA00022737"/>
    </source>
</evidence>
<dbReference type="PROSITE" id="PS51450">
    <property type="entry name" value="LRR"/>
    <property type="match status" value="5"/>
</dbReference>
<feature type="region of interest" description="Disordered" evidence="13">
    <location>
        <begin position="1"/>
        <end position="129"/>
    </location>
</feature>
<evidence type="ECO:0000256" key="13">
    <source>
        <dbReference type="SAM" id="MobiDB-lite"/>
    </source>
</evidence>
<protein>
    <recommendedName>
        <fullName evidence="4">Adenylate cyclase</fullName>
        <ecNumber evidence="3">4.6.1.1</ecNumber>
    </recommendedName>
    <alternativeName>
        <fullName evidence="11">ATP pyrophosphate-lyase</fullName>
    </alternativeName>
    <alternativeName>
        <fullName evidence="12">Adenylyl cyclase</fullName>
    </alternativeName>
</protein>
<dbReference type="SMART" id="SM00044">
    <property type="entry name" value="CYCc"/>
    <property type="match status" value="1"/>
</dbReference>
<feature type="compositionally biased region" description="Polar residues" evidence="13">
    <location>
        <begin position="113"/>
        <end position="123"/>
    </location>
</feature>
<reference evidence="17" key="1">
    <citation type="submission" date="2016-04" db="EMBL/GenBank/DDBJ databases">
        <authorList>
            <person name="Evans L.H."/>
            <person name="Alamgir A."/>
            <person name="Owens N."/>
            <person name="Weber N.D."/>
            <person name="Virtaneva K."/>
            <person name="Barbian K."/>
            <person name="Babar A."/>
            <person name="Rosenke K."/>
        </authorList>
    </citation>
    <scope>NUCLEOTIDE SEQUENCE [LARGE SCALE GENOMIC DNA]</scope>
    <source>
        <strain evidence="17">CBS 101.48</strain>
    </source>
</reference>
<keyword evidence="10" id="KW-0456">Lyase</keyword>
<comment type="similarity">
    <text evidence="2">Belongs to the adenylyl cyclase class-3 family.</text>
</comment>
<feature type="region of interest" description="Disordered" evidence="13">
    <location>
        <begin position="305"/>
        <end position="355"/>
    </location>
</feature>
<dbReference type="Gene3D" id="3.60.40.10">
    <property type="entry name" value="PPM-type phosphatase domain"/>
    <property type="match status" value="1"/>
</dbReference>
<dbReference type="SMART" id="SM00369">
    <property type="entry name" value="LRR_TYP"/>
    <property type="match status" value="11"/>
</dbReference>